<dbReference type="SUPFAM" id="SSF53756">
    <property type="entry name" value="UDP-Glycosyltransferase/glycogen phosphorylase"/>
    <property type="match status" value="1"/>
</dbReference>
<evidence type="ECO:0000313" key="4">
    <source>
        <dbReference type="Proteomes" id="UP001155220"/>
    </source>
</evidence>
<dbReference type="AlphaFoldDB" id="A0A9X2HAA9"/>
<feature type="transmembrane region" description="Helical" evidence="1">
    <location>
        <begin position="71"/>
        <end position="92"/>
    </location>
</feature>
<evidence type="ECO:0000259" key="2">
    <source>
        <dbReference type="Pfam" id="PF13579"/>
    </source>
</evidence>
<protein>
    <submittedName>
        <fullName evidence="3">Glycosyltransferase family 4 protein</fullName>
    </submittedName>
</protein>
<feature type="domain" description="Glycosyltransferase subfamily 4-like N-terminal" evidence="2">
    <location>
        <begin position="18"/>
        <end position="190"/>
    </location>
</feature>
<feature type="transmembrane region" description="Helical" evidence="1">
    <location>
        <begin position="98"/>
        <end position="117"/>
    </location>
</feature>
<dbReference type="GO" id="GO:0016757">
    <property type="term" value="F:glycosyltransferase activity"/>
    <property type="evidence" value="ECO:0007669"/>
    <property type="project" value="UniProtKB-ARBA"/>
</dbReference>
<dbReference type="Proteomes" id="UP001155220">
    <property type="component" value="Unassembled WGS sequence"/>
</dbReference>
<dbReference type="CDD" id="cd03794">
    <property type="entry name" value="GT4_WbuB-like"/>
    <property type="match status" value="1"/>
</dbReference>
<accession>A0A9X2HAA9</accession>
<comment type="caution">
    <text evidence="3">The sequence shown here is derived from an EMBL/GenBank/DDBJ whole genome shotgun (WGS) entry which is preliminary data.</text>
</comment>
<gene>
    <name evidence="3" type="ORF">MJ956_18410</name>
</gene>
<dbReference type="RefSeq" id="WP_253965881.1">
    <property type="nucleotide sequence ID" value="NZ_JALHBS010000124.1"/>
</dbReference>
<dbReference type="Pfam" id="PF13579">
    <property type="entry name" value="Glyco_trans_4_4"/>
    <property type="match status" value="1"/>
</dbReference>
<keyword evidence="1" id="KW-0812">Transmembrane</keyword>
<dbReference type="Gene3D" id="3.40.50.2000">
    <property type="entry name" value="Glycogen Phosphorylase B"/>
    <property type="match status" value="2"/>
</dbReference>
<evidence type="ECO:0000313" key="3">
    <source>
        <dbReference type="EMBL" id="MCP3057096.1"/>
    </source>
</evidence>
<keyword evidence="1" id="KW-1133">Transmembrane helix</keyword>
<dbReference type="PANTHER" id="PTHR12526">
    <property type="entry name" value="GLYCOSYLTRANSFERASE"/>
    <property type="match status" value="1"/>
</dbReference>
<evidence type="ECO:0000256" key="1">
    <source>
        <dbReference type="SAM" id="Phobius"/>
    </source>
</evidence>
<keyword evidence="4" id="KW-1185">Reference proteome</keyword>
<keyword evidence="1" id="KW-0472">Membrane</keyword>
<name>A0A9X2HAA9_9HYPH</name>
<dbReference type="EMBL" id="JALHBS010000124">
    <property type="protein sequence ID" value="MCP3057096.1"/>
    <property type="molecule type" value="Genomic_DNA"/>
</dbReference>
<sequence length="405" mass="45046">MKATLVFRYFWPETVLMNDIARWLVEAGHEVEVLTGQPDYRPHLKMPRQPPRSVWNGATVRRLPLLPERGYGLVRAVNGLLFVLLASAAIVFGRRRDVVWTTSIPPVVQALALLLAARLRGARFVYFLQDIYPDIAILMGIMKPGLLSRLLVALDRFVMNHADVVVVLSDDMIDVVRERGTRPRRLVSINNFSAQEPVGERAPGNEGGPARFLFAGNVGRFQNLSTLVDVFARVDPGIAVLDILGEGREKAALEARVRDEGIQNVRFRPGVSSEEAFALMAQYHVGIVTLRPGLYRFAYPSKTFSYLAAGLPVLALVEPQSALARDIEEHRLGVTAPWDVEMDRLVDIVVDMAARWRGASTVESGRPLYSREAARSRWLDLFGTLDTGQGHSSDISEQDRGGAER</sequence>
<proteinExistence type="predicted"/>
<reference evidence="3" key="1">
    <citation type="submission" date="2022-03" db="EMBL/GenBank/DDBJ databases">
        <title>Aurantimonas Liuensis sp. Nov., isolated from the hadal seawater of the Mariana Trench.</title>
        <authorList>
            <person name="Liu R."/>
        </authorList>
    </citation>
    <scope>NUCLEOTIDE SEQUENCE</scope>
    <source>
        <strain evidence="3">LRZ36</strain>
    </source>
</reference>
<organism evidence="3 4">
    <name type="scientific">Aurantimonas marianensis</name>
    <dbReference type="NCBI Taxonomy" id="2920428"/>
    <lineage>
        <taxon>Bacteria</taxon>
        <taxon>Pseudomonadati</taxon>
        <taxon>Pseudomonadota</taxon>
        <taxon>Alphaproteobacteria</taxon>
        <taxon>Hyphomicrobiales</taxon>
        <taxon>Aurantimonadaceae</taxon>
        <taxon>Aurantimonas</taxon>
    </lineage>
</organism>
<dbReference type="InterPro" id="IPR028098">
    <property type="entry name" value="Glyco_trans_4-like_N"/>
</dbReference>